<dbReference type="CDD" id="cd07036">
    <property type="entry name" value="TPP_PYR_E1-PDHc-beta_like"/>
    <property type="match status" value="1"/>
</dbReference>
<organism evidence="7 8">
    <name type="scientific">Halioxenophilus aromaticivorans</name>
    <dbReference type="NCBI Taxonomy" id="1306992"/>
    <lineage>
        <taxon>Bacteria</taxon>
        <taxon>Pseudomonadati</taxon>
        <taxon>Pseudomonadota</taxon>
        <taxon>Gammaproteobacteria</taxon>
        <taxon>Alteromonadales</taxon>
        <taxon>Alteromonadaceae</taxon>
        <taxon>Halioxenophilus</taxon>
    </lineage>
</organism>
<dbReference type="EMBL" id="BAABLX010000029">
    <property type="protein sequence ID" value="GAA4952598.1"/>
    <property type="molecule type" value="Genomic_DNA"/>
</dbReference>
<dbReference type="InterPro" id="IPR029061">
    <property type="entry name" value="THDP-binding"/>
</dbReference>
<evidence type="ECO:0000256" key="4">
    <source>
        <dbReference type="ARBA" id="ARBA00070795"/>
    </source>
</evidence>
<reference evidence="8" key="1">
    <citation type="journal article" date="2019" name="Int. J. Syst. Evol. Microbiol.">
        <title>The Global Catalogue of Microorganisms (GCM) 10K type strain sequencing project: providing services to taxonomists for standard genome sequencing and annotation.</title>
        <authorList>
            <consortium name="The Broad Institute Genomics Platform"/>
            <consortium name="The Broad Institute Genome Sequencing Center for Infectious Disease"/>
            <person name="Wu L."/>
            <person name="Ma J."/>
        </authorList>
    </citation>
    <scope>NUCLEOTIDE SEQUENCE [LARGE SCALE GENOMIC DNA]</scope>
    <source>
        <strain evidence="8">JCM 19134</strain>
    </source>
</reference>
<dbReference type="InterPro" id="IPR005475">
    <property type="entry name" value="Transketolase-like_Pyr-bd"/>
</dbReference>
<protein>
    <recommendedName>
        <fullName evidence="4">2-oxoisovalerate dehydrogenase subunit beta</fullName>
    </recommendedName>
    <alternativeName>
        <fullName evidence="5">Branched-chain alpha-keto acid dehydrogenase E1 component beta chain</fullName>
    </alternativeName>
</protein>
<evidence type="ECO:0000259" key="6">
    <source>
        <dbReference type="SMART" id="SM00861"/>
    </source>
</evidence>
<dbReference type="GO" id="GO:0016491">
    <property type="term" value="F:oxidoreductase activity"/>
    <property type="evidence" value="ECO:0007669"/>
    <property type="project" value="UniProtKB-KW"/>
</dbReference>
<comment type="caution">
    <text evidence="7">The sequence shown here is derived from an EMBL/GenBank/DDBJ whole genome shotgun (WGS) entry which is preliminary data.</text>
</comment>
<keyword evidence="3" id="KW-0786">Thiamine pyrophosphate</keyword>
<dbReference type="Pfam" id="PF02779">
    <property type="entry name" value="Transket_pyr"/>
    <property type="match status" value="1"/>
</dbReference>
<dbReference type="SMART" id="SM00861">
    <property type="entry name" value="Transket_pyr"/>
    <property type="match status" value="1"/>
</dbReference>
<dbReference type="RefSeq" id="WP_345425900.1">
    <property type="nucleotide sequence ID" value="NZ_AP031496.1"/>
</dbReference>
<evidence type="ECO:0000313" key="8">
    <source>
        <dbReference type="Proteomes" id="UP001409585"/>
    </source>
</evidence>
<evidence type="ECO:0000256" key="5">
    <source>
        <dbReference type="ARBA" id="ARBA00082400"/>
    </source>
</evidence>
<keyword evidence="2" id="KW-0560">Oxidoreductase</keyword>
<dbReference type="InterPro" id="IPR033248">
    <property type="entry name" value="Transketolase_C"/>
</dbReference>
<sequence>MNKPAIITPVAGSTSVKTYREAINDALRQEMRRDPNVIIMGEEVSGGAGCPGQDDAYGGVFGVTKGLMPEFGRERVIDTPISESAIIGAAAGAANNGLRPVVELMFFDFIGVCFDQIFNQAAKFRYMFGGKSRTPMVIRGTVGAGWRAGAQHSNMLHPVVTHMPGLKVVMPSNAYDAKGLMIEAIRDDDPVIFLEHKIMYDNKCEVPDESYSIPFGEAAFPRQGNDVTIVAMSNMVNRAIEAADQLAKEGIECDVIDPRTVSPLDDEAILESVEVTGRLVIVDEAHERCSLAADISSIVAEKGFHSLKAPIRKVTAPHTPVPFAPELEDAYVPSVEKIIAAVRDVLEA</sequence>
<evidence type="ECO:0000313" key="7">
    <source>
        <dbReference type="EMBL" id="GAA4952598.1"/>
    </source>
</evidence>
<dbReference type="PANTHER" id="PTHR43257:SF3">
    <property type="entry name" value="ACETOIN:2,6-DICHLOROPHENOLINDOPHENOL OXIDOREDUCTASE SUBUNIT BETA"/>
    <property type="match status" value="1"/>
</dbReference>
<dbReference type="Gene3D" id="3.40.50.970">
    <property type="match status" value="1"/>
</dbReference>
<evidence type="ECO:0000256" key="2">
    <source>
        <dbReference type="ARBA" id="ARBA00023002"/>
    </source>
</evidence>
<evidence type="ECO:0000256" key="1">
    <source>
        <dbReference type="ARBA" id="ARBA00002859"/>
    </source>
</evidence>
<evidence type="ECO:0000256" key="3">
    <source>
        <dbReference type="ARBA" id="ARBA00023052"/>
    </source>
</evidence>
<dbReference type="SUPFAM" id="SSF52922">
    <property type="entry name" value="TK C-terminal domain-like"/>
    <property type="match status" value="1"/>
</dbReference>
<feature type="domain" description="Transketolase-like pyrimidine-binding" evidence="6">
    <location>
        <begin position="17"/>
        <end position="202"/>
    </location>
</feature>
<dbReference type="Pfam" id="PF02780">
    <property type="entry name" value="Transketolase_C"/>
    <property type="match status" value="1"/>
</dbReference>
<dbReference type="Proteomes" id="UP001409585">
    <property type="component" value="Unassembled WGS sequence"/>
</dbReference>
<proteinExistence type="predicted"/>
<dbReference type="FunFam" id="3.40.50.920:FF:000001">
    <property type="entry name" value="Pyruvate dehydrogenase E1 beta subunit"/>
    <property type="match status" value="1"/>
</dbReference>
<accession>A0AAV3U783</accession>
<dbReference type="SUPFAM" id="SSF52518">
    <property type="entry name" value="Thiamin diphosphate-binding fold (THDP-binding)"/>
    <property type="match status" value="1"/>
</dbReference>
<dbReference type="NCBIfam" id="NF006667">
    <property type="entry name" value="PRK09212.1"/>
    <property type="match status" value="1"/>
</dbReference>
<name>A0AAV3U783_9ALTE</name>
<dbReference type="FunFam" id="3.40.50.970:FF:000001">
    <property type="entry name" value="Pyruvate dehydrogenase E1 beta subunit"/>
    <property type="match status" value="1"/>
</dbReference>
<gene>
    <name evidence="7" type="ORF">GCM10025791_36700</name>
</gene>
<dbReference type="Gene3D" id="3.40.50.920">
    <property type="match status" value="1"/>
</dbReference>
<comment type="function">
    <text evidence="1">The branched-chain alpha-keto dehydrogenase complex catalyzes the overall conversion of alpha-keto acids to acyl-CoA and CO(2). It contains multiple copies of three enzymatic components: branched-chain alpha-keto acid decarboxylase (E1), lipoamide acyltransferase (E2) and lipoamide dehydrogenase (E3).</text>
</comment>
<dbReference type="AlphaFoldDB" id="A0AAV3U783"/>
<dbReference type="PANTHER" id="PTHR43257">
    <property type="entry name" value="PYRUVATE DEHYDROGENASE E1 COMPONENT BETA SUBUNIT"/>
    <property type="match status" value="1"/>
</dbReference>
<dbReference type="InterPro" id="IPR009014">
    <property type="entry name" value="Transketo_C/PFOR_II"/>
</dbReference>
<keyword evidence="8" id="KW-1185">Reference proteome</keyword>